<dbReference type="GO" id="GO:0045040">
    <property type="term" value="P:protein insertion into mitochondrial outer membrane"/>
    <property type="evidence" value="ECO:0007669"/>
    <property type="project" value="UniProtKB-UniRule"/>
</dbReference>
<dbReference type="Gene3D" id="2.40.160.10">
    <property type="entry name" value="Porin"/>
    <property type="match status" value="1"/>
</dbReference>
<dbReference type="GO" id="GO:0032865">
    <property type="term" value="C:ERMES complex"/>
    <property type="evidence" value="ECO:0007669"/>
    <property type="project" value="UniProtKB-UniRule"/>
</dbReference>
<dbReference type="AlphaFoldDB" id="A0A4P9YZ04"/>
<dbReference type="GO" id="GO:1990456">
    <property type="term" value="P:mitochondrion-endoplasmic reticulum membrane tethering"/>
    <property type="evidence" value="ECO:0007669"/>
    <property type="project" value="UniProtKB-UniRule"/>
</dbReference>
<evidence type="ECO:0000256" key="1">
    <source>
        <dbReference type="ARBA" id="ARBA00022452"/>
    </source>
</evidence>
<dbReference type="GO" id="GO:0001401">
    <property type="term" value="C:SAM complex"/>
    <property type="evidence" value="ECO:0007669"/>
    <property type="project" value="TreeGrafter"/>
</dbReference>
<reference evidence="9" key="1">
    <citation type="journal article" date="2018" name="Nat. Microbiol.">
        <title>Leveraging single-cell genomics to expand the fungal tree of life.</title>
        <authorList>
            <person name="Ahrendt S.R."/>
            <person name="Quandt C.A."/>
            <person name="Ciobanu D."/>
            <person name="Clum A."/>
            <person name="Salamov A."/>
            <person name="Andreopoulos B."/>
            <person name="Cheng J.F."/>
            <person name="Woyke T."/>
            <person name="Pelin A."/>
            <person name="Henrissat B."/>
            <person name="Reynolds N.K."/>
            <person name="Benny G.L."/>
            <person name="Smith M.E."/>
            <person name="James T.Y."/>
            <person name="Grigoriev I.V."/>
        </authorList>
    </citation>
    <scope>NUCLEOTIDE SEQUENCE [LARGE SCALE GENOMIC DNA]</scope>
    <source>
        <strain evidence="9">Benny S71-1</strain>
    </source>
</reference>
<comment type="function">
    <text evidence="6">Component of the ERMES/MDM complex, which serves as a molecular tether to connect the endoplasmic reticulum and mitochondria. Components of this complex are involved in the control of mitochondrial shape and protein biogenesis and may function in phospholipid exchange. MDM10 is involved in the late assembly steps of the general translocase of the mitochondrial outer membrane (TOM complex). Functions in the TOM40-specific route of the assembly of outer membrane beta-barrel proteins, including the association of TOM40 with the receptor TOM22 and small TOM proteins. Can associate with the SAM(core) complex as well as the MDM12-MMM1 complex, both involved in late steps of the major beta-barrel assembly pathway, that is responsible for biogenesis of all outer membrane beta-barrel proteins. May act as a switch that shuttles between both complexes and channels precursor proteins into the TOM40-specific pathway. Plays a role in mitochondrial morphology and in the inheritance of mitochondria.</text>
</comment>
<organism evidence="8 9">
    <name type="scientific">Syncephalis pseudoplumigaleata</name>
    <dbReference type="NCBI Taxonomy" id="1712513"/>
    <lineage>
        <taxon>Eukaryota</taxon>
        <taxon>Fungi</taxon>
        <taxon>Fungi incertae sedis</taxon>
        <taxon>Zoopagomycota</taxon>
        <taxon>Zoopagomycotina</taxon>
        <taxon>Zoopagomycetes</taxon>
        <taxon>Zoopagales</taxon>
        <taxon>Piptocephalidaceae</taxon>
        <taxon>Syncephalis</taxon>
    </lineage>
</organism>
<evidence type="ECO:0000256" key="6">
    <source>
        <dbReference type="HAMAP-Rule" id="MF_03102"/>
    </source>
</evidence>
<keyword evidence="3 6" id="KW-1000">Mitochondrion outer membrane</keyword>
<sequence length="389" mass="43463">MHDYMDYCLRCYLRETGWNNRNQYSNLRAPARAILDFNIPHGLSFHAGRAPSDWLKSAHSFQPLPRMNGSIGYMYTSKRLFADPQHVMGMTEVAEGFQTAYSAMAPSDAPGEGSSPSDRKASLARPVRWTGEPAFFLYGRMFLPSGELEAMMARRATRHSQYVLTGFSTPDPRDPIQVTMQWWHDRGPWCTEVSYSTDDSMAGLRGLYNFRWPDLPSKANHLFSAGEASADAFADFSAHDHASSSSSDDGLWSAGAEVYYSAKEKSGGISTGLRYRATQPFVFEVTNIVNPAMGHTSTAYTAAVNPQLTCSTRFDFNLYSYESDLCIGAEWRNGGEGVVKGRFGFRQGLALLFDGRYRNALFSFGLVVDAHQRTNAFFRSIGLQIQYII</sequence>
<dbReference type="GO" id="GO:0051654">
    <property type="term" value="P:establishment of mitochondrion localization"/>
    <property type="evidence" value="ECO:0007669"/>
    <property type="project" value="TreeGrafter"/>
</dbReference>
<feature type="region of interest" description="Disordered" evidence="7">
    <location>
        <begin position="104"/>
        <end position="123"/>
    </location>
</feature>
<dbReference type="PANTHER" id="PTHR28035">
    <property type="entry name" value="MITOCHONDRIAL DISTRIBUTION AND MORPHOLOGY PROTEIN 10"/>
    <property type="match status" value="1"/>
</dbReference>
<keyword evidence="5 6" id="KW-0472">Membrane</keyword>
<dbReference type="HAMAP" id="MF_03102">
    <property type="entry name" value="Mdm10"/>
    <property type="match status" value="1"/>
</dbReference>
<comment type="domain">
    <text evidence="6">Lacks alpha-helical transmembrane segments, suggesting that it resides in the membrane via beta-sheet conformations similar to those predicted for other outer membrane proteins and porin.</text>
</comment>
<dbReference type="InterPro" id="IPR023614">
    <property type="entry name" value="Porin_dom_sf"/>
</dbReference>
<evidence type="ECO:0000313" key="9">
    <source>
        <dbReference type="Proteomes" id="UP000278143"/>
    </source>
</evidence>
<dbReference type="Pfam" id="PF12519">
    <property type="entry name" value="MDM10"/>
    <property type="match status" value="1"/>
</dbReference>
<protein>
    <recommendedName>
        <fullName evidence="6">Mitochondrial distribution and morphology protein 10</fullName>
    </recommendedName>
    <alternativeName>
        <fullName evidence="6">Mitochondrial inheritance component MDM10</fullName>
    </alternativeName>
</protein>
<evidence type="ECO:0000256" key="5">
    <source>
        <dbReference type="ARBA" id="ARBA00023136"/>
    </source>
</evidence>
<evidence type="ECO:0000256" key="3">
    <source>
        <dbReference type="ARBA" id="ARBA00022787"/>
    </source>
</evidence>
<evidence type="ECO:0000256" key="7">
    <source>
        <dbReference type="SAM" id="MobiDB-lite"/>
    </source>
</evidence>
<keyword evidence="1 6" id="KW-1134">Transmembrane beta strand</keyword>
<dbReference type="EMBL" id="KZ989804">
    <property type="protein sequence ID" value="RKP25304.1"/>
    <property type="molecule type" value="Genomic_DNA"/>
</dbReference>
<dbReference type="GO" id="GO:0070096">
    <property type="term" value="P:mitochondrial outer membrane translocase complex assembly"/>
    <property type="evidence" value="ECO:0007669"/>
    <property type="project" value="UniProtKB-UniRule"/>
</dbReference>
<keyword evidence="9" id="KW-1185">Reference proteome</keyword>
<dbReference type="InterPro" id="IPR027539">
    <property type="entry name" value="Mdm10"/>
</dbReference>
<name>A0A4P9YZ04_9FUNG</name>
<evidence type="ECO:0000256" key="4">
    <source>
        <dbReference type="ARBA" id="ARBA00023128"/>
    </source>
</evidence>
<comment type="subcellular location">
    <subcellularLocation>
        <location evidence="6">Mitochondrion outer membrane</location>
        <topology evidence="6">Multi-pass membrane protein</topology>
    </subcellularLocation>
    <text evidence="6">The ERMES/MDM complex localizes to a few discrete foci (around 10 per single cell), that represent mitochondria-endoplasmic reticulum junctions. These foci are often found next to mtDNA nucleoids.</text>
</comment>
<evidence type="ECO:0000256" key="2">
    <source>
        <dbReference type="ARBA" id="ARBA00022692"/>
    </source>
</evidence>
<keyword evidence="4 6" id="KW-0496">Mitochondrion</keyword>
<comment type="similarity">
    <text evidence="6">Belongs to the MDM10 family.</text>
</comment>
<keyword evidence="2 6" id="KW-0812">Transmembrane</keyword>
<dbReference type="OrthoDB" id="2103793at2759"/>
<proteinExistence type="inferred from homology"/>
<dbReference type="PANTHER" id="PTHR28035:SF1">
    <property type="entry name" value="MITOCHONDRIAL DISTRIBUTION AND MORPHOLOGY PROTEIN 10"/>
    <property type="match status" value="1"/>
</dbReference>
<dbReference type="Proteomes" id="UP000278143">
    <property type="component" value="Unassembled WGS sequence"/>
</dbReference>
<dbReference type="GO" id="GO:0015914">
    <property type="term" value="P:phospholipid transport"/>
    <property type="evidence" value="ECO:0007669"/>
    <property type="project" value="TreeGrafter"/>
</dbReference>
<evidence type="ECO:0000313" key="8">
    <source>
        <dbReference type="EMBL" id="RKP25304.1"/>
    </source>
</evidence>
<accession>A0A4P9YZ04</accession>
<comment type="subunit">
    <text evidence="6">Component of the ER-mitochondria encounter structure (ERMES) or MDM complex, composed of MMM1, MDM10, MDM12 and MDM34. Associates with the mitochondrial outer membrane sorting assembly machinery SAM(core) complex.</text>
</comment>
<gene>
    <name evidence="6" type="primary">MDM10</name>
    <name evidence="8" type="ORF">SYNPS1DRAFT_22715</name>
</gene>